<name>A0ABV8ALU7_9FLAO</name>
<accession>A0ABV8ALU7</accession>
<dbReference type="InterPro" id="IPR024213">
    <property type="entry name" value="DUF3822"/>
</dbReference>
<keyword evidence="2" id="KW-1185">Reference proteome</keyword>
<gene>
    <name evidence="1" type="ORF">ACFOSX_10660</name>
</gene>
<organism evidence="1 2">
    <name type="scientific">Winogradskyella maritima</name>
    <dbReference type="NCBI Taxonomy" id="1517766"/>
    <lineage>
        <taxon>Bacteria</taxon>
        <taxon>Pseudomonadati</taxon>
        <taxon>Bacteroidota</taxon>
        <taxon>Flavobacteriia</taxon>
        <taxon>Flavobacteriales</taxon>
        <taxon>Flavobacteriaceae</taxon>
        <taxon>Winogradskyella</taxon>
    </lineage>
</organism>
<evidence type="ECO:0000313" key="2">
    <source>
        <dbReference type="Proteomes" id="UP001595812"/>
    </source>
</evidence>
<dbReference type="RefSeq" id="WP_386100585.1">
    <property type="nucleotide sequence ID" value="NZ_JBHSAT010000005.1"/>
</dbReference>
<evidence type="ECO:0000313" key="1">
    <source>
        <dbReference type="EMBL" id="MFC3877692.1"/>
    </source>
</evidence>
<dbReference type="EMBL" id="JBHSAT010000005">
    <property type="protein sequence ID" value="MFC3877692.1"/>
    <property type="molecule type" value="Genomic_DNA"/>
</dbReference>
<dbReference type="Proteomes" id="UP001595812">
    <property type="component" value="Unassembled WGS sequence"/>
</dbReference>
<proteinExistence type="predicted"/>
<dbReference type="CDD" id="cd24013">
    <property type="entry name" value="ASKHA_ATPase_BT3980-like"/>
    <property type="match status" value="1"/>
</dbReference>
<protein>
    <submittedName>
        <fullName evidence="1">DUF3822 family protein</fullName>
    </submittedName>
</protein>
<dbReference type="Gene3D" id="3.30.420.250">
    <property type="match status" value="1"/>
</dbReference>
<reference evidence="2" key="1">
    <citation type="journal article" date="2019" name="Int. J. Syst. Evol. Microbiol.">
        <title>The Global Catalogue of Microorganisms (GCM) 10K type strain sequencing project: providing services to taxonomists for standard genome sequencing and annotation.</title>
        <authorList>
            <consortium name="The Broad Institute Genomics Platform"/>
            <consortium name="The Broad Institute Genome Sequencing Center for Infectious Disease"/>
            <person name="Wu L."/>
            <person name="Ma J."/>
        </authorList>
    </citation>
    <scope>NUCLEOTIDE SEQUENCE [LARGE SCALE GENOMIC DNA]</scope>
    <source>
        <strain evidence="2">CECT 8979</strain>
    </source>
</reference>
<comment type="caution">
    <text evidence="1">The sequence shown here is derived from an EMBL/GenBank/DDBJ whole genome shotgun (WGS) entry which is preliminary data.</text>
</comment>
<sequence>MSHNTIKDLSIQVDLNGLSFCILNRTEKQIEYLNTIAFETKLNPSEALDQLKAELSTNTVFSDDFESVVIIHQNELSSLVPTSLYDEALNADYLKFNTKILQTDFISHDTLKTTESVNVYVPYVNINNYIFDTFGSFTYKHASTAFIDSVLALDTTKNTLYVNVSTNALAVVAVKDKRLELYNRFEYHSKEDFIYYLLFVVEQLGWNPEILDLKLSGQIYKDDDNYSICYKYIRNVSFTDKNLKYSLNKKLNGNPNANHIILNSF</sequence>
<dbReference type="Gene3D" id="3.30.420.260">
    <property type="match status" value="1"/>
</dbReference>
<dbReference type="Pfam" id="PF12864">
    <property type="entry name" value="DUF3822"/>
    <property type="match status" value="1"/>
</dbReference>